<feature type="compositionally biased region" description="Pro residues" evidence="1">
    <location>
        <begin position="391"/>
        <end position="406"/>
    </location>
</feature>
<evidence type="ECO:0000256" key="1">
    <source>
        <dbReference type="SAM" id="MobiDB-lite"/>
    </source>
</evidence>
<name>A0A1C3W222_9BRAD</name>
<dbReference type="AlphaFoldDB" id="A0A1C3W222"/>
<dbReference type="RefSeq" id="WP_091956798.1">
    <property type="nucleotide sequence ID" value="NZ_FMAI01000006.1"/>
</dbReference>
<protein>
    <recommendedName>
        <fullName evidence="4">Helix-turn-helix domain-containing protein</fullName>
    </recommendedName>
</protein>
<dbReference type="Proteomes" id="UP000199184">
    <property type="component" value="Unassembled WGS sequence"/>
</dbReference>
<feature type="region of interest" description="Disordered" evidence="1">
    <location>
        <begin position="267"/>
        <end position="298"/>
    </location>
</feature>
<reference evidence="3" key="1">
    <citation type="submission" date="2016-08" db="EMBL/GenBank/DDBJ databases">
        <authorList>
            <person name="Varghese N."/>
            <person name="Submissions Spin"/>
        </authorList>
    </citation>
    <scope>NUCLEOTIDE SEQUENCE [LARGE SCALE GENOMIC DNA]</scope>
    <source>
        <strain evidence="3">ERR11</strain>
    </source>
</reference>
<proteinExistence type="predicted"/>
<dbReference type="EMBL" id="FMAI01000006">
    <property type="protein sequence ID" value="SCB33978.1"/>
    <property type="molecule type" value="Genomic_DNA"/>
</dbReference>
<organism evidence="2 3">
    <name type="scientific">Bradyrhizobium shewense</name>
    <dbReference type="NCBI Taxonomy" id="1761772"/>
    <lineage>
        <taxon>Bacteria</taxon>
        <taxon>Pseudomonadati</taxon>
        <taxon>Pseudomonadota</taxon>
        <taxon>Alphaproteobacteria</taxon>
        <taxon>Hyphomicrobiales</taxon>
        <taxon>Nitrobacteraceae</taxon>
        <taxon>Bradyrhizobium</taxon>
    </lineage>
</organism>
<feature type="region of interest" description="Disordered" evidence="1">
    <location>
        <begin position="373"/>
        <end position="415"/>
    </location>
</feature>
<evidence type="ECO:0000313" key="2">
    <source>
        <dbReference type="EMBL" id="SCB33978.1"/>
    </source>
</evidence>
<gene>
    <name evidence="2" type="ORF">GA0061098_1006186</name>
</gene>
<accession>A0A1C3W222</accession>
<evidence type="ECO:0008006" key="4">
    <source>
        <dbReference type="Google" id="ProtNLM"/>
    </source>
</evidence>
<keyword evidence="3" id="KW-1185">Reference proteome</keyword>
<evidence type="ECO:0000313" key="3">
    <source>
        <dbReference type="Proteomes" id="UP000199184"/>
    </source>
</evidence>
<sequence length="415" mass="45082">MSDAKQRTAKPGDLLSQWWTLGAIAADRRTSGRHMKAGWVIINSYWQKHGNGRASLRFIERATGMDRKTVIRACRELDEWGHAARATGAGSRPSEYVPRWVTTASGVQAATTNDDDPSGVQMTTGVVVESPPLEGASGVQMTTESYLRSPAYKPDLQIGRDDTRPPTVPLLGDGLAATPARGSAVEELPSSQAEPTFELCYRTYDCLKGKKEAKAAWDALPPEVDRAAVIAKAGEWQASWAAQGKPDAPRKHLATWLREERYDEVAPTGYVKQEKASKSKPANPAKPTKRKPAAPITARITASKVVGPSGETELHFTATDAAGVQHEHVITLEHPDAETQFDGQQQLAKLVHAAGLEQILDSSELHGRTIVITEDGFTAPTTRPDDDTPLPAKPEPTPEPPPPPSRPWTKPTRQR</sequence>